<evidence type="ECO:0000256" key="11">
    <source>
        <dbReference type="ARBA" id="ARBA00077736"/>
    </source>
</evidence>
<reference evidence="12 13" key="1">
    <citation type="journal article" date="2017" name="Nat. Ecol. Evol.">
        <title>Scallop genome provides insights into evolution of bilaterian karyotype and development.</title>
        <authorList>
            <person name="Wang S."/>
            <person name="Zhang J."/>
            <person name="Jiao W."/>
            <person name="Li J."/>
            <person name="Xun X."/>
            <person name="Sun Y."/>
            <person name="Guo X."/>
            <person name="Huan P."/>
            <person name="Dong B."/>
            <person name="Zhang L."/>
            <person name="Hu X."/>
            <person name="Sun X."/>
            <person name="Wang J."/>
            <person name="Zhao C."/>
            <person name="Wang Y."/>
            <person name="Wang D."/>
            <person name="Huang X."/>
            <person name="Wang R."/>
            <person name="Lv J."/>
            <person name="Li Y."/>
            <person name="Zhang Z."/>
            <person name="Liu B."/>
            <person name="Lu W."/>
            <person name="Hui Y."/>
            <person name="Liang J."/>
            <person name="Zhou Z."/>
            <person name="Hou R."/>
            <person name="Li X."/>
            <person name="Liu Y."/>
            <person name="Li H."/>
            <person name="Ning X."/>
            <person name="Lin Y."/>
            <person name="Zhao L."/>
            <person name="Xing Q."/>
            <person name="Dou J."/>
            <person name="Li Y."/>
            <person name="Mao J."/>
            <person name="Guo H."/>
            <person name="Dou H."/>
            <person name="Li T."/>
            <person name="Mu C."/>
            <person name="Jiang W."/>
            <person name="Fu Q."/>
            <person name="Fu X."/>
            <person name="Miao Y."/>
            <person name="Liu J."/>
            <person name="Yu Q."/>
            <person name="Li R."/>
            <person name="Liao H."/>
            <person name="Li X."/>
            <person name="Kong Y."/>
            <person name="Jiang Z."/>
            <person name="Chourrout D."/>
            <person name="Li R."/>
            <person name="Bao Z."/>
        </authorList>
    </citation>
    <scope>NUCLEOTIDE SEQUENCE [LARGE SCALE GENOMIC DNA]</scope>
    <source>
        <strain evidence="12 13">PY_sf001</strain>
    </source>
</reference>
<dbReference type="AlphaFoldDB" id="A0A210PTB3"/>
<evidence type="ECO:0000256" key="9">
    <source>
        <dbReference type="ARBA" id="ARBA00055847"/>
    </source>
</evidence>
<keyword evidence="4 12" id="KW-0121">Carboxypeptidase</keyword>
<name>A0A210PTB3_MIZYE</name>
<gene>
    <name evidence="12" type="ORF">KP79_PYT05464</name>
</gene>
<dbReference type="Proteomes" id="UP000242188">
    <property type="component" value="Unassembled WGS sequence"/>
</dbReference>
<dbReference type="InterPro" id="IPR029058">
    <property type="entry name" value="AB_hydrolase_fold"/>
</dbReference>
<comment type="similarity">
    <text evidence="2">Belongs to the peptidase S10 family.</text>
</comment>
<organism evidence="12 13">
    <name type="scientific">Mizuhopecten yessoensis</name>
    <name type="common">Japanese scallop</name>
    <name type="synonym">Patinopecten yessoensis</name>
    <dbReference type="NCBI Taxonomy" id="6573"/>
    <lineage>
        <taxon>Eukaryota</taxon>
        <taxon>Metazoa</taxon>
        <taxon>Spiralia</taxon>
        <taxon>Lophotrochozoa</taxon>
        <taxon>Mollusca</taxon>
        <taxon>Bivalvia</taxon>
        <taxon>Autobranchia</taxon>
        <taxon>Pteriomorphia</taxon>
        <taxon>Pectinida</taxon>
        <taxon>Pectinoidea</taxon>
        <taxon>Pectinidae</taxon>
        <taxon>Mizuhopecten</taxon>
    </lineage>
</organism>
<evidence type="ECO:0000256" key="10">
    <source>
        <dbReference type="ARBA" id="ARBA00070242"/>
    </source>
</evidence>
<keyword evidence="5" id="KW-0645">Protease</keyword>
<dbReference type="GO" id="GO:0006508">
    <property type="term" value="P:proteolysis"/>
    <property type="evidence" value="ECO:0007669"/>
    <property type="project" value="UniProtKB-KW"/>
</dbReference>
<accession>A0A210PTB3</accession>
<dbReference type="SUPFAM" id="SSF53474">
    <property type="entry name" value="alpha/beta-Hydrolases"/>
    <property type="match status" value="1"/>
</dbReference>
<dbReference type="FunFam" id="3.40.50.1820:FF:000075">
    <property type="entry name" value="Carboxypeptidase"/>
    <property type="match status" value="1"/>
</dbReference>
<comment type="function">
    <text evidence="9">May be involved in vascular wall and kidney homeostasis.</text>
</comment>
<dbReference type="STRING" id="6573.A0A210PTB3"/>
<evidence type="ECO:0000256" key="3">
    <source>
        <dbReference type="ARBA" id="ARBA00022525"/>
    </source>
</evidence>
<sequence length="424" mass="47695">MFYWLYESPTPGTNVPLIMWLQGGPGGSSTGFGNFKEIGPLDVDQKPRNTTWLSAASLLFVDNPVGTGFSYVDTLDALTTDVNMIAEDMLVLLKSFFMESKWGIKYQHTPFYIFCESYGGKMTAAISQVLYQAIQNKELSCDFKGLALGDSWISPIDSMLNWGPYLHTNSIVDNQGLYRINASAYQALDYIQSGQWTKATDQFSECENVILENSNGVNFYNILKWGADEAQESNLLQRRHSGGKVFEPRILNVLQTDKLSALMNGPIRKKLNIIPQQVQWGGQSEKVFQHMMADFMKPVVDIVNNLIEKTPLHVVVYTGQLDLICCTPGTEKWIESLDVYPKFLTAKRTSIPDPVTNLTSGFVKTYKNFSVYWILGAGHMAPQDNGNTVLAMVKRVISTPVHPNPYQGLFLDLEAWILHWIKKV</sequence>
<evidence type="ECO:0000256" key="5">
    <source>
        <dbReference type="ARBA" id="ARBA00022670"/>
    </source>
</evidence>
<dbReference type="Gene3D" id="3.40.50.1820">
    <property type="entry name" value="alpha/beta hydrolase"/>
    <property type="match status" value="1"/>
</dbReference>
<dbReference type="InterPro" id="IPR001563">
    <property type="entry name" value="Peptidase_S10"/>
</dbReference>
<proteinExistence type="inferred from homology"/>
<keyword evidence="7" id="KW-0378">Hydrolase</keyword>
<dbReference type="OrthoDB" id="443318at2759"/>
<evidence type="ECO:0000256" key="2">
    <source>
        <dbReference type="ARBA" id="ARBA00009431"/>
    </source>
</evidence>
<dbReference type="PANTHER" id="PTHR11802">
    <property type="entry name" value="SERINE PROTEASE FAMILY S10 SERINE CARBOXYPEPTIDASE"/>
    <property type="match status" value="1"/>
</dbReference>
<evidence type="ECO:0000256" key="7">
    <source>
        <dbReference type="ARBA" id="ARBA00022801"/>
    </source>
</evidence>
<keyword evidence="13" id="KW-1185">Reference proteome</keyword>
<protein>
    <recommendedName>
        <fullName evidence="10">Retinoid-inducible serine carboxypeptidase</fullName>
    </recommendedName>
    <alternativeName>
        <fullName evidence="11">Serine carboxypeptidase 1</fullName>
    </alternativeName>
</protein>
<evidence type="ECO:0000313" key="13">
    <source>
        <dbReference type="Proteomes" id="UP000242188"/>
    </source>
</evidence>
<dbReference type="PANTHER" id="PTHR11802:SF3">
    <property type="entry name" value="RETINOID-INDUCIBLE SERINE CARBOXYPEPTIDASE"/>
    <property type="match status" value="1"/>
</dbReference>
<dbReference type="Pfam" id="PF00450">
    <property type="entry name" value="Peptidase_S10"/>
    <property type="match status" value="1"/>
</dbReference>
<evidence type="ECO:0000256" key="6">
    <source>
        <dbReference type="ARBA" id="ARBA00022729"/>
    </source>
</evidence>
<evidence type="ECO:0000256" key="1">
    <source>
        <dbReference type="ARBA" id="ARBA00004613"/>
    </source>
</evidence>
<dbReference type="GO" id="GO:0004185">
    <property type="term" value="F:serine-type carboxypeptidase activity"/>
    <property type="evidence" value="ECO:0007669"/>
    <property type="project" value="InterPro"/>
</dbReference>
<keyword evidence="6" id="KW-0732">Signal</keyword>
<evidence type="ECO:0000256" key="4">
    <source>
        <dbReference type="ARBA" id="ARBA00022645"/>
    </source>
</evidence>
<comment type="subcellular location">
    <subcellularLocation>
        <location evidence="1">Secreted</location>
    </subcellularLocation>
</comment>
<evidence type="ECO:0000256" key="8">
    <source>
        <dbReference type="ARBA" id="ARBA00023180"/>
    </source>
</evidence>
<keyword evidence="8" id="KW-0325">Glycoprotein</keyword>
<evidence type="ECO:0000313" key="12">
    <source>
        <dbReference type="EMBL" id="OWF39721.1"/>
    </source>
</evidence>
<dbReference type="EMBL" id="NEDP02005512">
    <property type="protein sequence ID" value="OWF39721.1"/>
    <property type="molecule type" value="Genomic_DNA"/>
</dbReference>
<keyword evidence="3" id="KW-0964">Secreted</keyword>
<dbReference type="PRINTS" id="PR00724">
    <property type="entry name" value="CRBOXYPTASEC"/>
</dbReference>
<dbReference type="GO" id="GO:0005576">
    <property type="term" value="C:extracellular region"/>
    <property type="evidence" value="ECO:0007669"/>
    <property type="project" value="UniProtKB-SubCell"/>
</dbReference>
<comment type="caution">
    <text evidence="12">The sequence shown here is derived from an EMBL/GenBank/DDBJ whole genome shotgun (WGS) entry which is preliminary data.</text>
</comment>